<dbReference type="Gene3D" id="3.30.1390.10">
    <property type="match status" value="1"/>
</dbReference>
<dbReference type="SUPFAM" id="SSF54736">
    <property type="entry name" value="ClpS-like"/>
    <property type="match status" value="1"/>
</dbReference>
<evidence type="ECO:0000313" key="2">
    <source>
        <dbReference type="EMBL" id="CAA9483319.1"/>
    </source>
</evidence>
<dbReference type="EMBL" id="CADCVK010000256">
    <property type="protein sequence ID" value="CAA9483319.1"/>
    <property type="molecule type" value="Genomic_DNA"/>
</dbReference>
<dbReference type="PANTHER" id="PTHR33473">
    <property type="entry name" value="ATP-DEPENDENT CLP PROTEASE ADAPTER PROTEIN CLPS1, CHLOROPLASTIC"/>
    <property type="match status" value="1"/>
</dbReference>
<gene>
    <name evidence="2" type="ORF">AVDCRST_MAG12-1641</name>
</gene>
<dbReference type="AlphaFoldDB" id="A0A6J4RVU0"/>
<dbReference type="GO" id="GO:0008233">
    <property type="term" value="F:peptidase activity"/>
    <property type="evidence" value="ECO:0007669"/>
    <property type="project" value="UniProtKB-KW"/>
</dbReference>
<dbReference type="InterPro" id="IPR014719">
    <property type="entry name" value="Ribosomal_bL12_C/ClpS-like"/>
</dbReference>
<reference evidence="2" key="1">
    <citation type="submission" date="2020-02" db="EMBL/GenBank/DDBJ databases">
        <authorList>
            <person name="Meier V. D."/>
        </authorList>
    </citation>
    <scope>NUCLEOTIDE SEQUENCE</scope>
    <source>
        <strain evidence="2">AVDCRST_MAG12</strain>
    </source>
</reference>
<dbReference type="GO" id="GO:0030163">
    <property type="term" value="P:protein catabolic process"/>
    <property type="evidence" value="ECO:0007669"/>
    <property type="project" value="InterPro"/>
</dbReference>
<sequence>MTETVARPTEVGERETEGLPPYNVVLLDDDDHSYEYVILMLKRVFGHSINKAYEMAVEVDTAGRVVVLTTHLEEAELKRDQIQTFGPDPLIPRCKGSMSATVEPASG</sequence>
<dbReference type="Pfam" id="PF02617">
    <property type="entry name" value="ClpS"/>
    <property type="match status" value="1"/>
</dbReference>
<evidence type="ECO:0000259" key="1">
    <source>
        <dbReference type="Pfam" id="PF02617"/>
    </source>
</evidence>
<dbReference type="GO" id="GO:0006508">
    <property type="term" value="P:proteolysis"/>
    <property type="evidence" value="ECO:0007669"/>
    <property type="project" value="UniProtKB-KW"/>
</dbReference>
<protein>
    <submittedName>
        <fullName evidence="2">ATP-dependent Clp protease adaptor protein ClpS</fullName>
    </submittedName>
</protein>
<name>A0A6J4RVU0_9ACTN</name>
<dbReference type="InterPro" id="IPR022935">
    <property type="entry name" value="ClpS"/>
</dbReference>
<keyword evidence="2" id="KW-0378">Hydrolase</keyword>
<feature type="domain" description="Adaptor protein ClpS core" evidence="1">
    <location>
        <begin position="20"/>
        <end position="84"/>
    </location>
</feature>
<keyword evidence="2" id="KW-0645">Protease</keyword>
<dbReference type="InterPro" id="IPR003769">
    <property type="entry name" value="ClpS_core"/>
</dbReference>
<accession>A0A6J4RVU0</accession>
<proteinExistence type="predicted"/>
<organism evidence="2">
    <name type="scientific">uncultured Rubrobacteraceae bacterium</name>
    <dbReference type="NCBI Taxonomy" id="349277"/>
    <lineage>
        <taxon>Bacteria</taxon>
        <taxon>Bacillati</taxon>
        <taxon>Actinomycetota</taxon>
        <taxon>Rubrobacteria</taxon>
        <taxon>Rubrobacterales</taxon>
        <taxon>Rubrobacteraceae</taxon>
        <taxon>environmental samples</taxon>
    </lineage>
</organism>
<dbReference type="PANTHER" id="PTHR33473:SF17">
    <property type="entry name" value="ATP-DEPENDENT CLP PROTEASE ADAPTER PROTEIN CLPS1, CHLOROPLASTIC"/>
    <property type="match status" value="1"/>
</dbReference>